<keyword evidence="3" id="KW-0346">Stress response</keyword>
<dbReference type="Gene3D" id="3.30.730.10">
    <property type="entry name" value="AP2/ERF domain"/>
    <property type="match status" value="1"/>
</dbReference>
<evidence type="ECO:0000256" key="3">
    <source>
        <dbReference type="ARBA" id="ARBA00023016"/>
    </source>
</evidence>
<dbReference type="PRINTS" id="PR00367">
    <property type="entry name" value="ETHRSPELEMNT"/>
</dbReference>
<keyword evidence="7" id="KW-0539">Nucleus</keyword>
<keyword evidence="4" id="KW-0238">DNA-binding</keyword>
<dbReference type="InterPro" id="IPR036955">
    <property type="entry name" value="AP2/ERF_dom_sf"/>
</dbReference>
<evidence type="ECO:0000256" key="2">
    <source>
        <dbReference type="ARBA" id="ARBA00023015"/>
    </source>
</evidence>
<dbReference type="Gramene" id="EFJ29774">
    <property type="protein sequence ID" value="EFJ29774"/>
    <property type="gene ID" value="SELMODRAFT_38494"/>
</dbReference>
<dbReference type="InterPro" id="IPR001471">
    <property type="entry name" value="AP2/ERF_dom"/>
</dbReference>
<keyword evidence="5" id="KW-0010">Activator</keyword>
<evidence type="ECO:0000259" key="9">
    <source>
        <dbReference type="PROSITE" id="PS51032"/>
    </source>
</evidence>
<dbReference type="Proteomes" id="UP000001514">
    <property type="component" value="Unassembled WGS sequence"/>
</dbReference>
<dbReference type="InterPro" id="IPR016177">
    <property type="entry name" value="DNA-bd_dom_sf"/>
</dbReference>
<dbReference type="GO" id="GO:0005634">
    <property type="term" value="C:nucleus"/>
    <property type="evidence" value="ECO:0007669"/>
    <property type="project" value="UniProtKB-SubCell"/>
</dbReference>
<proteinExistence type="inferred from homology"/>
<evidence type="ECO:0000313" key="12">
    <source>
        <dbReference type="Proteomes" id="UP000001514"/>
    </source>
</evidence>
<feature type="non-terminal residue" evidence="11">
    <location>
        <position position="1"/>
    </location>
</feature>
<comment type="similarity">
    <text evidence="8">Belongs to the AP2/ERF transcription factor family. ERF subfamily.</text>
</comment>
<dbReference type="GO" id="GO:0003677">
    <property type="term" value="F:DNA binding"/>
    <property type="evidence" value="ECO:0007669"/>
    <property type="project" value="UniProtKB-KW"/>
</dbReference>
<dbReference type="HOGENOM" id="CLU_159623_1_0_1"/>
<dbReference type="PANTHER" id="PTHR31241">
    <property type="entry name" value="DEHYDRATION-RESPONSIVE ELEMENT-BINDING PROTEIN 2C"/>
    <property type="match status" value="1"/>
</dbReference>
<dbReference type="GO" id="GO:0003700">
    <property type="term" value="F:DNA-binding transcription factor activity"/>
    <property type="evidence" value="ECO:0007669"/>
    <property type="project" value="InterPro"/>
</dbReference>
<evidence type="ECO:0000256" key="1">
    <source>
        <dbReference type="ARBA" id="ARBA00004123"/>
    </source>
</evidence>
<evidence type="ECO:0000313" key="11">
    <source>
        <dbReference type="EMBL" id="EFJ29774.1"/>
    </source>
</evidence>
<dbReference type="Gramene" id="EFJ08920">
    <property type="protein sequence ID" value="EFJ08920"/>
    <property type="gene ID" value="SELMODRAFT_38495"/>
</dbReference>
<feature type="domain" description="AP2/ERF" evidence="9">
    <location>
        <begin position="24"/>
        <end position="81"/>
    </location>
</feature>
<dbReference type="FunFam" id="3.30.730.10:FF:000001">
    <property type="entry name" value="Ethylene-responsive transcription factor 2"/>
    <property type="match status" value="1"/>
</dbReference>
<dbReference type="AlphaFoldDB" id="D8RC20"/>
<feature type="non-terminal residue" evidence="11">
    <location>
        <position position="81"/>
    </location>
</feature>
<name>D8RC20_SELML</name>
<reference evidence="11 12" key="1">
    <citation type="journal article" date="2011" name="Science">
        <title>The Selaginella genome identifies genetic changes associated with the evolution of vascular plants.</title>
        <authorList>
            <person name="Banks J.A."/>
            <person name="Nishiyama T."/>
            <person name="Hasebe M."/>
            <person name="Bowman J.L."/>
            <person name="Gribskov M."/>
            <person name="dePamphilis C."/>
            <person name="Albert V.A."/>
            <person name="Aono N."/>
            <person name="Aoyama T."/>
            <person name="Ambrose B.A."/>
            <person name="Ashton N.W."/>
            <person name="Axtell M.J."/>
            <person name="Barker E."/>
            <person name="Barker M.S."/>
            <person name="Bennetzen J.L."/>
            <person name="Bonawitz N.D."/>
            <person name="Chapple C."/>
            <person name="Cheng C."/>
            <person name="Correa L.G."/>
            <person name="Dacre M."/>
            <person name="DeBarry J."/>
            <person name="Dreyer I."/>
            <person name="Elias M."/>
            <person name="Engstrom E.M."/>
            <person name="Estelle M."/>
            <person name="Feng L."/>
            <person name="Finet C."/>
            <person name="Floyd S.K."/>
            <person name="Frommer W.B."/>
            <person name="Fujita T."/>
            <person name="Gramzow L."/>
            <person name="Gutensohn M."/>
            <person name="Harholt J."/>
            <person name="Hattori M."/>
            <person name="Heyl A."/>
            <person name="Hirai T."/>
            <person name="Hiwatashi Y."/>
            <person name="Ishikawa M."/>
            <person name="Iwata M."/>
            <person name="Karol K.G."/>
            <person name="Koehler B."/>
            <person name="Kolukisaoglu U."/>
            <person name="Kubo M."/>
            <person name="Kurata T."/>
            <person name="Lalonde S."/>
            <person name="Li K."/>
            <person name="Li Y."/>
            <person name="Litt A."/>
            <person name="Lyons E."/>
            <person name="Manning G."/>
            <person name="Maruyama T."/>
            <person name="Michael T.P."/>
            <person name="Mikami K."/>
            <person name="Miyazaki S."/>
            <person name="Morinaga S."/>
            <person name="Murata T."/>
            <person name="Mueller-Roeber B."/>
            <person name="Nelson D.R."/>
            <person name="Obara M."/>
            <person name="Oguri Y."/>
            <person name="Olmstead R.G."/>
            <person name="Onodera N."/>
            <person name="Petersen B.L."/>
            <person name="Pils B."/>
            <person name="Prigge M."/>
            <person name="Rensing S.A."/>
            <person name="Riano-Pachon D.M."/>
            <person name="Roberts A.W."/>
            <person name="Sato Y."/>
            <person name="Scheller H.V."/>
            <person name="Schulz B."/>
            <person name="Schulz C."/>
            <person name="Shakirov E.V."/>
            <person name="Shibagaki N."/>
            <person name="Shinohara N."/>
            <person name="Shippen D.E."/>
            <person name="Soerensen I."/>
            <person name="Sotooka R."/>
            <person name="Sugimoto N."/>
            <person name="Sugita M."/>
            <person name="Sumikawa N."/>
            <person name="Tanurdzic M."/>
            <person name="Theissen G."/>
            <person name="Ulvskov P."/>
            <person name="Wakazuki S."/>
            <person name="Weng J.K."/>
            <person name="Willats W.W."/>
            <person name="Wipf D."/>
            <person name="Wolf P.G."/>
            <person name="Yang L."/>
            <person name="Zimmer A.D."/>
            <person name="Zhu Q."/>
            <person name="Mitros T."/>
            <person name="Hellsten U."/>
            <person name="Loque D."/>
            <person name="Otillar R."/>
            <person name="Salamov A."/>
            <person name="Schmutz J."/>
            <person name="Shapiro H."/>
            <person name="Lindquist E."/>
            <person name="Lucas S."/>
            <person name="Rokhsar D."/>
            <person name="Grigoriev I.V."/>
        </authorList>
    </citation>
    <scope>NUCLEOTIDE SEQUENCE [LARGE SCALE GENOMIC DNA]</scope>
</reference>
<keyword evidence="6" id="KW-0804">Transcription</keyword>
<evidence type="ECO:0000256" key="7">
    <source>
        <dbReference type="ARBA" id="ARBA00023242"/>
    </source>
</evidence>
<evidence type="ECO:0000256" key="6">
    <source>
        <dbReference type="ARBA" id="ARBA00023163"/>
    </source>
</evidence>
<sequence>RPQLKRSRKGCMKGKGGPENAACQYRGVRQRVWGKWVAEIREPNCGARIWLGTFDTAVEAARAYDQAALKYFGENARLNLP</sequence>
<dbReference type="SUPFAM" id="SSF54171">
    <property type="entry name" value="DNA-binding domain"/>
    <property type="match status" value="1"/>
</dbReference>
<dbReference type="EMBL" id="GL377667">
    <property type="protein sequence ID" value="EFJ08920.1"/>
    <property type="molecule type" value="Genomic_DNA"/>
</dbReference>
<evidence type="ECO:0000313" key="10">
    <source>
        <dbReference type="EMBL" id="EFJ08920.1"/>
    </source>
</evidence>
<dbReference type="PANTHER" id="PTHR31241:SF62">
    <property type="entry name" value="DEHYDRATION-RESPONSIVE ELEMENT-BINDING PROTEIN 2D"/>
    <property type="match status" value="1"/>
</dbReference>
<keyword evidence="12" id="KW-1185">Reference proteome</keyword>
<dbReference type="EMBL" id="GL377576">
    <property type="protein sequence ID" value="EFJ29774.1"/>
    <property type="molecule type" value="Genomic_DNA"/>
</dbReference>
<dbReference type="SMART" id="SM00380">
    <property type="entry name" value="AP2"/>
    <property type="match status" value="1"/>
</dbReference>
<comment type="subcellular location">
    <subcellularLocation>
        <location evidence="1">Nucleus</location>
    </subcellularLocation>
</comment>
<protein>
    <recommendedName>
        <fullName evidence="9">AP2/ERF domain-containing protein</fullName>
    </recommendedName>
</protein>
<dbReference type="InParanoid" id="D8RC20"/>
<dbReference type="KEGG" id="smo:SELMODRAFT_38495"/>
<accession>D8RC20</accession>
<dbReference type="KEGG" id="smo:SELMODRAFT_38494"/>
<dbReference type="OMA" id="MEESNIM"/>
<evidence type="ECO:0000256" key="4">
    <source>
        <dbReference type="ARBA" id="ARBA00023125"/>
    </source>
</evidence>
<dbReference type="CDD" id="cd00018">
    <property type="entry name" value="AP2"/>
    <property type="match status" value="1"/>
</dbReference>
<dbReference type="Pfam" id="PF00847">
    <property type="entry name" value="AP2"/>
    <property type="match status" value="1"/>
</dbReference>
<gene>
    <name evidence="11" type="ORF">SELMODRAFT_38494</name>
    <name evidence="10" type="ORF">SELMODRAFT_38495</name>
</gene>
<organism evidence="12">
    <name type="scientific">Selaginella moellendorffii</name>
    <name type="common">Spikemoss</name>
    <dbReference type="NCBI Taxonomy" id="88036"/>
    <lineage>
        <taxon>Eukaryota</taxon>
        <taxon>Viridiplantae</taxon>
        <taxon>Streptophyta</taxon>
        <taxon>Embryophyta</taxon>
        <taxon>Tracheophyta</taxon>
        <taxon>Lycopodiopsida</taxon>
        <taxon>Selaginellales</taxon>
        <taxon>Selaginellaceae</taxon>
        <taxon>Selaginella</taxon>
    </lineage>
</organism>
<dbReference type="PROSITE" id="PS51032">
    <property type="entry name" value="AP2_ERF"/>
    <property type="match status" value="1"/>
</dbReference>
<evidence type="ECO:0000256" key="5">
    <source>
        <dbReference type="ARBA" id="ARBA00023159"/>
    </source>
</evidence>
<evidence type="ECO:0000256" key="8">
    <source>
        <dbReference type="ARBA" id="ARBA00024343"/>
    </source>
</evidence>
<keyword evidence="2" id="KW-0805">Transcription regulation</keyword>